<evidence type="ECO:0000313" key="5">
    <source>
        <dbReference type="Proteomes" id="UP001309876"/>
    </source>
</evidence>
<feature type="region of interest" description="Disordered" evidence="2">
    <location>
        <begin position="490"/>
        <end position="587"/>
    </location>
</feature>
<keyword evidence="5" id="KW-1185">Reference proteome</keyword>
<feature type="compositionally biased region" description="Low complexity" evidence="2">
    <location>
        <begin position="524"/>
        <end position="539"/>
    </location>
</feature>
<feature type="region of interest" description="Disordered" evidence="2">
    <location>
        <begin position="824"/>
        <end position="848"/>
    </location>
</feature>
<feature type="coiled-coil region" evidence="1">
    <location>
        <begin position="224"/>
        <end position="265"/>
    </location>
</feature>
<feature type="compositionally biased region" description="Basic and acidic residues" evidence="2">
    <location>
        <begin position="743"/>
        <end position="767"/>
    </location>
</feature>
<evidence type="ECO:0000313" key="4">
    <source>
        <dbReference type="EMBL" id="KAK5082717.1"/>
    </source>
</evidence>
<dbReference type="AlphaFoldDB" id="A0AAN7Y4K9"/>
<proteinExistence type="predicted"/>
<gene>
    <name evidence="4" type="ORF">LTR05_006597</name>
</gene>
<dbReference type="EMBL" id="JAVRRJ010000007">
    <property type="protein sequence ID" value="KAK5082717.1"/>
    <property type="molecule type" value="Genomic_DNA"/>
</dbReference>
<keyword evidence="3" id="KW-0812">Transmembrane</keyword>
<protein>
    <submittedName>
        <fullName evidence="4">Uncharacterized protein</fullName>
    </submittedName>
</protein>
<keyword evidence="3" id="KW-0472">Membrane</keyword>
<evidence type="ECO:0000256" key="1">
    <source>
        <dbReference type="SAM" id="Coils"/>
    </source>
</evidence>
<dbReference type="Proteomes" id="UP001309876">
    <property type="component" value="Unassembled WGS sequence"/>
</dbReference>
<feature type="region of interest" description="Disordered" evidence="2">
    <location>
        <begin position="377"/>
        <end position="408"/>
    </location>
</feature>
<feature type="transmembrane region" description="Helical" evidence="3">
    <location>
        <begin position="149"/>
        <end position="175"/>
    </location>
</feature>
<organism evidence="4 5">
    <name type="scientific">Lithohypha guttulata</name>
    <dbReference type="NCBI Taxonomy" id="1690604"/>
    <lineage>
        <taxon>Eukaryota</taxon>
        <taxon>Fungi</taxon>
        <taxon>Dikarya</taxon>
        <taxon>Ascomycota</taxon>
        <taxon>Pezizomycotina</taxon>
        <taxon>Eurotiomycetes</taxon>
        <taxon>Chaetothyriomycetidae</taxon>
        <taxon>Chaetothyriales</taxon>
        <taxon>Trichomeriaceae</taxon>
        <taxon>Lithohypha</taxon>
    </lineage>
</organism>
<feature type="compositionally biased region" description="Polar residues" evidence="2">
    <location>
        <begin position="540"/>
        <end position="561"/>
    </location>
</feature>
<accession>A0AAN7Y4K9</accession>
<feature type="compositionally biased region" description="Low complexity" evidence="2">
    <location>
        <begin position="782"/>
        <end position="799"/>
    </location>
</feature>
<feature type="compositionally biased region" description="Polar residues" evidence="2">
    <location>
        <begin position="328"/>
        <end position="338"/>
    </location>
</feature>
<feature type="compositionally biased region" description="Basic and acidic residues" evidence="2">
    <location>
        <begin position="800"/>
        <end position="809"/>
    </location>
</feature>
<evidence type="ECO:0000256" key="2">
    <source>
        <dbReference type="SAM" id="MobiDB-lite"/>
    </source>
</evidence>
<keyword evidence="1" id="KW-0175">Coiled coil</keyword>
<sequence>MAFTSSYRITMHFLTTTALKAVTLVSTLLAGIIIGQQAESAGLVLYTPPSSFKIFYDTYIQPVLETETWTNLLPAPAVNVSLVQQPPTPPHISEDNQSVLVSVFVGTNGKCPAPITKYLVVYEPPMNGPSWEEIMEALSRIRNLSTQTVLIGVILLYTLYCVPVLLVLCGIIPLLKLYWRSEEEKSIYLQALQASQTQVRNLLKDNKVKTWALLRGLRGLYQSNAWHRQTEHELEDELEDAREDVISLTAQLQEAERQLREQNSSSQALVLSRNPRSGMRRLLELTNGPATEGDEHRAAVWDRFNPDDDEDVQFAEGSPFTSLGDDQPSATSDTDNTHLANAVRPAAVGDNDYGVEPDTEIFAADEDDDDEGINIITKRDEDDEQATPTPPLPADNPDTQDSASVPDGDLLLPVLANIDPRDELVSEAISSLIKDTHITISDDDLSVYPILDPQYVKKVLEDAVNEKFGAEETTESPSEEVVYETAVATSLPDFTEDESEATSSPPEPRSADEPAVAEELVSCEGASPEEPAQAESASSVVSTPQSDDQNLQSEDASSPSTAADAKDSNNEDATAVESDQVQKPAPVMPVQPVAAITTGSFNFNANPALDSNVSTEAVDKQKEAADRQLEAALFKLTHRTPKAITKKPSACVQMTRPISSSNTRAPAVKASANVFNFAEPVPQASQPTLLSQAEQPSVNPFSSLAPAKPLQFSFGPTAPFKFSKPEERPKEPSQVATSLLLTRESEQEKGKANITTEDKENGDDAKAEITVSTPKHTPSIPEPALSRASSSPSNIPSLEQRQKWQSESRCIKCGENTHITSMCGLIAREPKGTRGGNTRSKTKDRRED</sequence>
<reference evidence="4 5" key="1">
    <citation type="submission" date="2023-08" db="EMBL/GenBank/DDBJ databases">
        <title>Black Yeasts Isolated from many extreme environments.</title>
        <authorList>
            <person name="Coleine C."/>
            <person name="Stajich J.E."/>
            <person name="Selbmann L."/>
        </authorList>
    </citation>
    <scope>NUCLEOTIDE SEQUENCE [LARGE SCALE GENOMIC DNA]</scope>
    <source>
        <strain evidence="4 5">CCFEE 5910</strain>
    </source>
</reference>
<name>A0AAN7Y4K9_9EURO</name>
<evidence type="ECO:0000256" key="3">
    <source>
        <dbReference type="SAM" id="Phobius"/>
    </source>
</evidence>
<keyword evidence="3" id="KW-1133">Transmembrane helix</keyword>
<comment type="caution">
    <text evidence="4">The sequence shown here is derived from an EMBL/GenBank/DDBJ whole genome shotgun (WGS) entry which is preliminary data.</text>
</comment>
<feature type="region of interest" description="Disordered" evidence="2">
    <location>
        <begin position="716"/>
        <end position="809"/>
    </location>
</feature>
<feature type="region of interest" description="Disordered" evidence="2">
    <location>
        <begin position="307"/>
        <end position="338"/>
    </location>
</feature>